<dbReference type="CTD" id="8798"/>
<evidence type="ECO:0000256" key="11">
    <source>
        <dbReference type="ARBA" id="ARBA00051680"/>
    </source>
</evidence>
<evidence type="ECO:0000256" key="1">
    <source>
        <dbReference type="ARBA" id="ARBA00008867"/>
    </source>
</evidence>
<evidence type="ECO:0000256" key="5">
    <source>
        <dbReference type="ARBA" id="ARBA00022679"/>
    </source>
</evidence>
<dbReference type="InterPro" id="IPR050494">
    <property type="entry name" value="Ser_Thr_dual-spec_kinase"/>
</dbReference>
<protein>
    <recommendedName>
        <fullName evidence="2">dual-specificity kinase</fullName>
        <ecNumber evidence="2">2.7.12.1</ecNumber>
    </recommendedName>
</protein>
<dbReference type="InterPro" id="IPR011009">
    <property type="entry name" value="Kinase-like_dom_sf"/>
</dbReference>
<dbReference type="OMA" id="HRRSFHT"/>
<comment type="similarity">
    <text evidence="1">Belongs to the protein kinase superfamily. CMGC Ser/Thr protein kinase family. MNB/DYRK subfamily.</text>
</comment>
<feature type="binding site" evidence="12">
    <location>
        <position position="293"/>
    </location>
    <ligand>
        <name>ATP</name>
        <dbReference type="ChEBI" id="CHEBI:30616"/>
    </ligand>
</feature>
<feature type="domain" description="Protein kinase" evidence="14">
    <location>
        <begin position="264"/>
        <end position="560"/>
    </location>
</feature>
<dbReference type="SUPFAM" id="SSF56112">
    <property type="entry name" value="Protein kinase-like (PK-like)"/>
    <property type="match status" value="1"/>
</dbReference>
<dbReference type="GeneID" id="119724659"/>
<dbReference type="GO" id="GO:0005737">
    <property type="term" value="C:cytoplasm"/>
    <property type="evidence" value="ECO:0007669"/>
    <property type="project" value="TreeGrafter"/>
</dbReference>
<name>A0A913ZKX4_PATMI</name>
<feature type="region of interest" description="Disordered" evidence="13">
    <location>
        <begin position="1"/>
        <end position="80"/>
    </location>
</feature>
<comment type="catalytic activity">
    <reaction evidence="10">
        <text>L-threonyl-[protein] + ATP = O-phospho-L-threonyl-[protein] + ADP + H(+)</text>
        <dbReference type="Rhea" id="RHEA:46608"/>
        <dbReference type="Rhea" id="RHEA-COMP:11060"/>
        <dbReference type="Rhea" id="RHEA-COMP:11605"/>
        <dbReference type="ChEBI" id="CHEBI:15378"/>
        <dbReference type="ChEBI" id="CHEBI:30013"/>
        <dbReference type="ChEBI" id="CHEBI:30616"/>
        <dbReference type="ChEBI" id="CHEBI:61977"/>
        <dbReference type="ChEBI" id="CHEBI:456216"/>
        <dbReference type="EC" id="2.7.12.1"/>
    </reaction>
</comment>
<dbReference type="PROSITE" id="PS50011">
    <property type="entry name" value="PROTEIN_KINASE_DOM"/>
    <property type="match status" value="1"/>
</dbReference>
<evidence type="ECO:0000256" key="8">
    <source>
        <dbReference type="ARBA" id="ARBA00022840"/>
    </source>
</evidence>
<dbReference type="PANTHER" id="PTHR24058:SF22">
    <property type="entry name" value="DUAL SPECIFICITY TYROSINE-PHOSPHORYLATION-REGULATED KINASE 4"/>
    <property type="match status" value="1"/>
</dbReference>
<organism evidence="15 16">
    <name type="scientific">Patiria miniata</name>
    <name type="common">Bat star</name>
    <name type="synonym">Asterina miniata</name>
    <dbReference type="NCBI Taxonomy" id="46514"/>
    <lineage>
        <taxon>Eukaryota</taxon>
        <taxon>Metazoa</taxon>
        <taxon>Echinodermata</taxon>
        <taxon>Eleutherozoa</taxon>
        <taxon>Asterozoa</taxon>
        <taxon>Asteroidea</taxon>
        <taxon>Valvatacea</taxon>
        <taxon>Valvatida</taxon>
        <taxon>Asterinidae</taxon>
        <taxon>Patiria</taxon>
    </lineage>
</organism>
<comment type="catalytic activity">
    <reaction evidence="11">
        <text>L-tyrosyl-[protein] + ATP = O-phospho-L-tyrosyl-[protein] + ADP + H(+)</text>
        <dbReference type="Rhea" id="RHEA:10596"/>
        <dbReference type="Rhea" id="RHEA-COMP:10136"/>
        <dbReference type="Rhea" id="RHEA-COMP:20101"/>
        <dbReference type="ChEBI" id="CHEBI:15378"/>
        <dbReference type="ChEBI" id="CHEBI:30616"/>
        <dbReference type="ChEBI" id="CHEBI:46858"/>
        <dbReference type="ChEBI" id="CHEBI:61978"/>
        <dbReference type="ChEBI" id="CHEBI:456216"/>
        <dbReference type="EC" id="2.7.12.1"/>
    </reaction>
</comment>
<sequence length="760" mass="86830">MNRKLRVYVPSVSQNPGTDEAKKTPGKFSLDSLTRRSKNVSSSLLPQRLVKRSNLSKGTEPQTSPEHEPTNLPGRDTKGHLAADTMKYGSSKNQPLQINGMVGRKTSGTHGEKLTSSSLPPAMTMSNTSFPQLSLGPRGISNVETLPQLSNLHGNLVSTHTASEQARLHRQKTHIDRDQGKSDSPKKDAMGHRLPLTPGEALKFYRDRLTAYEQSEILDHTDIWFLGAEAKKIEGVQGAAQNNGYDDENGSYTKVLHDHLTYRYEILEVIGKGSFGQVVRAMDYKTGDIVAIKIIRNKKRFHHQALIEVKILDALRRKDKDNSNNVIHMLEYFYFRNHLCITFELLGMNLYELIKKNNFQGFSIALIRRFAYALLGCLKLLHQERIIHCDLKPENILLKQKYQNSIKVIDFGSSCYVNQRVYTYIQSRFYRSPEVILGLPYGMPIDMWSFGCILAELYTGYPLFPGENEVEQLACIMEVLGMPPSNIIDEAQRRRLFFDSKGNPRCITNSKGKKRRPNSKDLSYAIKTNNTLFLDFIERCLAWDPSQRMTPDEALQHEWVQEDKLYKSHARELTQQQITRTSTTKPKHHYHHHRHPHHHHHHHQPKAETEQQSGEPDPVAAASHQHQEVQQQLQQQHKNEEGVQQRHAKASKHQVQNNSDSETVHRGKETLERKVSMKKKSAKAKESSHINPPKEAHQLTETTEKPVNKVKPLVVDADEFLEKAPSITTEDLKDSVKDCKERDSEKTEDLPTKQFLPPIV</sequence>
<feature type="compositionally biased region" description="Basic and acidic residues" evidence="13">
    <location>
        <begin position="730"/>
        <end position="751"/>
    </location>
</feature>
<dbReference type="FunFam" id="3.30.200.20:FF:000127">
    <property type="entry name" value="Putative dual specificity tyrosine-phosphorylation-regulated kinase 2"/>
    <property type="match status" value="1"/>
</dbReference>
<evidence type="ECO:0000256" key="13">
    <source>
        <dbReference type="SAM" id="MobiDB-lite"/>
    </source>
</evidence>
<feature type="compositionally biased region" description="Basic and acidic residues" evidence="13">
    <location>
        <begin position="662"/>
        <end position="675"/>
    </location>
</feature>
<dbReference type="GO" id="GO:0004674">
    <property type="term" value="F:protein serine/threonine kinase activity"/>
    <property type="evidence" value="ECO:0007669"/>
    <property type="project" value="UniProtKB-KW"/>
</dbReference>
<dbReference type="PANTHER" id="PTHR24058">
    <property type="entry name" value="DUAL SPECIFICITY PROTEIN KINASE"/>
    <property type="match status" value="1"/>
</dbReference>
<dbReference type="Gene3D" id="3.30.200.20">
    <property type="entry name" value="Phosphorylase Kinase, domain 1"/>
    <property type="match status" value="1"/>
</dbReference>
<feature type="compositionally biased region" description="Basic and acidic residues" evidence="13">
    <location>
        <begin position="65"/>
        <end position="80"/>
    </location>
</feature>
<feature type="region of interest" description="Disordered" evidence="13">
    <location>
        <begin position="105"/>
        <end position="124"/>
    </location>
</feature>
<proteinExistence type="inferred from homology"/>
<feature type="compositionally biased region" description="Polar residues" evidence="13">
    <location>
        <begin position="106"/>
        <end position="124"/>
    </location>
</feature>
<dbReference type="Proteomes" id="UP000887568">
    <property type="component" value="Unplaced"/>
</dbReference>
<evidence type="ECO:0000313" key="15">
    <source>
        <dbReference type="EnsemblMetazoa" id="XP_038051740.1"/>
    </source>
</evidence>
<dbReference type="Gene3D" id="1.10.510.10">
    <property type="entry name" value="Transferase(Phosphotransferase) domain 1"/>
    <property type="match status" value="1"/>
</dbReference>
<keyword evidence="4" id="KW-0597">Phosphoprotein</keyword>
<feature type="compositionally biased region" description="Basic residues" evidence="13">
    <location>
        <begin position="585"/>
        <end position="604"/>
    </location>
</feature>
<feature type="compositionally biased region" description="Basic and acidic residues" evidence="13">
    <location>
        <begin position="173"/>
        <end position="191"/>
    </location>
</feature>
<dbReference type="OrthoDB" id="9332038at2759"/>
<dbReference type="FunFam" id="1.10.510.10:FF:000112">
    <property type="entry name" value="Putative dual specificity tyrosine-phosphorylation-regulated kinase 2"/>
    <property type="match status" value="1"/>
</dbReference>
<keyword evidence="7" id="KW-0418">Kinase</keyword>
<dbReference type="GO" id="GO:0004712">
    <property type="term" value="F:protein serine/threonine/tyrosine kinase activity"/>
    <property type="evidence" value="ECO:0007669"/>
    <property type="project" value="UniProtKB-EC"/>
</dbReference>
<dbReference type="RefSeq" id="XP_038051740.1">
    <property type="nucleotide sequence ID" value="XM_038195812.1"/>
</dbReference>
<dbReference type="EnsemblMetazoa" id="XM_038195812.1">
    <property type="protein sequence ID" value="XP_038051740.1"/>
    <property type="gene ID" value="LOC119724659"/>
</dbReference>
<keyword evidence="3" id="KW-0723">Serine/threonine-protein kinase</keyword>
<evidence type="ECO:0000256" key="12">
    <source>
        <dbReference type="PROSITE-ProRule" id="PRU10141"/>
    </source>
</evidence>
<feature type="compositionally biased region" description="Polar residues" evidence="13">
    <location>
        <begin position="573"/>
        <end position="584"/>
    </location>
</feature>
<dbReference type="Gene3D" id="3.30.10.30">
    <property type="entry name" value="DYRK"/>
    <property type="match status" value="1"/>
</dbReference>
<feature type="region of interest" description="Disordered" evidence="13">
    <location>
        <begin position="727"/>
        <end position="760"/>
    </location>
</feature>
<comment type="catalytic activity">
    <reaction evidence="9">
        <text>L-seryl-[protein] + ATP = O-phospho-L-seryl-[protein] + ADP + H(+)</text>
        <dbReference type="Rhea" id="RHEA:17989"/>
        <dbReference type="Rhea" id="RHEA-COMP:9863"/>
        <dbReference type="Rhea" id="RHEA-COMP:11604"/>
        <dbReference type="ChEBI" id="CHEBI:15378"/>
        <dbReference type="ChEBI" id="CHEBI:29999"/>
        <dbReference type="ChEBI" id="CHEBI:30616"/>
        <dbReference type="ChEBI" id="CHEBI:83421"/>
        <dbReference type="ChEBI" id="CHEBI:456216"/>
        <dbReference type="EC" id="2.7.12.1"/>
    </reaction>
</comment>
<feature type="region of interest" description="Disordered" evidence="13">
    <location>
        <begin position="572"/>
        <end position="705"/>
    </location>
</feature>
<dbReference type="Pfam" id="PF00069">
    <property type="entry name" value="Pkinase"/>
    <property type="match status" value="1"/>
</dbReference>
<keyword evidence="6 12" id="KW-0547">Nucleotide-binding</keyword>
<accession>A0A913ZKX4</accession>
<dbReference type="PROSITE" id="PS00108">
    <property type="entry name" value="PROTEIN_KINASE_ST"/>
    <property type="match status" value="1"/>
</dbReference>
<evidence type="ECO:0000313" key="16">
    <source>
        <dbReference type="Proteomes" id="UP000887568"/>
    </source>
</evidence>
<dbReference type="InterPro" id="IPR008271">
    <property type="entry name" value="Ser/Thr_kinase_AS"/>
</dbReference>
<feature type="compositionally biased region" description="Basic and acidic residues" evidence="13">
    <location>
        <begin position="683"/>
        <end position="705"/>
    </location>
</feature>
<dbReference type="CDD" id="cd14225">
    <property type="entry name" value="PKc_DYRK4"/>
    <property type="match status" value="1"/>
</dbReference>
<evidence type="ECO:0000256" key="10">
    <source>
        <dbReference type="ARBA" id="ARBA00049308"/>
    </source>
</evidence>
<evidence type="ECO:0000259" key="14">
    <source>
        <dbReference type="PROSITE" id="PS50011"/>
    </source>
</evidence>
<dbReference type="PROSITE" id="PS00107">
    <property type="entry name" value="PROTEIN_KINASE_ATP"/>
    <property type="match status" value="1"/>
</dbReference>
<evidence type="ECO:0000256" key="7">
    <source>
        <dbReference type="ARBA" id="ARBA00022777"/>
    </source>
</evidence>
<dbReference type="InterPro" id="IPR042521">
    <property type="entry name" value="DYRK"/>
</dbReference>
<feature type="region of interest" description="Disordered" evidence="13">
    <location>
        <begin position="159"/>
        <end position="193"/>
    </location>
</feature>
<dbReference type="InterPro" id="IPR017441">
    <property type="entry name" value="Protein_kinase_ATP_BS"/>
</dbReference>
<dbReference type="EC" id="2.7.12.1" evidence="2"/>
<evidence type="ECO:0000256" key="3">
    <source>
        <dbReference type="ARBA" id="ARBA00022527"/>
    </source>
</evidence>
<evidence type="ECO:0000256" key="2">
    <source>
        <dbReference type="ARBA" id="ARBA00013203"/>
    </source>
</evidence>
<reference evidence="15" key="1">
    <citation type="submission" date="2022-11" db="UniProtKB">
        <authorList>
            <consortium name="EnsemblMetazoa"/>
        </authorList>
    </citation>
    <scope>IDENTIFICATION</scope>
</reference>
<dbReference type="GO" id="GO:0005634">
    <property type="term" value="C:nucleus"/>
    <property type="evidence" value="ECO:0007669"/>
    <property type="project" value="TreeGrafter"/>
</dbReference>
<dbReference type="InterPro" id="IPR000719">
    <property type="entry name" value="Prot_kinase_dom"/>
</dbReference>
<evidence type="ECO:0000256" key="4">
    <source>
        <dbReference type="ARBA" id="ARBA00022553"/>
    </source>
</evidence>
<keyword evidence="5" id="KW-0808">Transferase</keyword>
<evidence type="ECO:0000256" key="9">
    <source>
        <dbReference type="ARBA" id="ARBA00049003"/>
    </source>
</evidence>
<feature type="compositionally biased region" description="Polar residues" evidence="13">
    <location>
        <begin position="53"/>
        <end position="64"/>
    </location>
</feature>
<evidence type="ECO:0000256" key="6">
    <source>
        <dbReference type="ARBA" id="ARBA00022741"/>
    </source>
</evidence>
<keyword evidence="8 12" id="KW-0067">ATP-binding</keyword>
<dbReference type="AlphaFoldDB" id="A0A913ZKX4"/>
<dbReference type="GO" id="GO:0005524">
    <property type="term" value="F:ATP binding"/>
    <property type="evidence" value="ECO:0007669"/>
    <property type="project" value="UniProtKB-UniRule"/>
</dbReference>
<keyword evidence="16" id="KW-1185">Reference proteome</keyword>
<dbReference type="GO" id="GO:0005856">
    <property type="term" value="C:cytoskeleton"/>
    <property type="evidence" value="ECO:0007669"/>
    <property type="project" value="TreeGrafter"/>
</dbReference>
<dbReference type="SMART" id="SM00220">
    <property type="entry name" value="S_TKc"/>
    <property type="match status" value="1"/>
</dbReference>